<sequence length="145" mass="16258">MNVVKDDLMELAYIGAQSTLSVKWSDDLSVESSLFFQTIVSLFATIQERKVRNLVIDSGIPSGGVLTEEVIHYFVQHIPNTPLQNIAILESPDYLWDNNLYQVISLLITSYNLPVSVKLMKSLAASQEWFSQPLQGKSLVAKAKR</sequence>
<protein>
    <recommendedName>
        <fullName evidence="3">STAS domain-containing protein</fullName>
    </recommendedName>
</protein>
<name>A0ABW4WWQ1_9BACT</name>
<dbReference type="RefSeq" id="WP_229960465.1">
    <property type="nucleotide sequence ID" value="NZ_JAJJWI010000008.1"/>
</dbReference>
<dbReference type="EMBL" id="JBHUHV010000022">
    <property type="protein sequence ID" value="MFD2066628.1"/>
    <property type="molecule type" value="Genomic_DNA"/>
</dbReference>
<accession>A0ABW4WWQ1</accession>
<evidence type="ECO:0008006" key="3">
    <source>
        <dbReference type="Google" id="ProtNLM"/>
    </source>
</evidence>
<reference evidence="2" key="1">
    <citation type="journal article" date="2019" name="Int. J. Syst. Evol. Microbiol.">
        <title>The Global Catalogue of Microorganisms (GCM) 10K type strain sequencing project: providing services to taxonomists for standard genome sequencing and annotation.</title>
        <authorList>
            <consortium name="The Broad Institute Genomics Platform"/>
            <consortium name="The Broad Institute Genome Sequencing Center for Infectious Disease"/>
            <person name="Wu L."/>
            <person name="Ma J."/>
        </authorList>
    </citation>
    <scope>NUCLEOTIDE SEQUENCE [LARGE SCALE GENOMIC DNA]</scope>
    <source>
        <strain evidence="2">JCM 16545</strain>
    </source>
</reference>
<evidence type="ECO:0000313" key="1">
    <source>
        <dbReference type="EMBL" id="MFD2066628.1"/>
    </source>
</evidence>
<keyword evidence="2" id="KW-1185">Reference proteome</keyword>
<organism evidence="1 2">
    <name type="scientific">Pontibacter silvestris</name>
    <dbReference type="NCBI Taxonomy" id="2305183"/>
    <lineage>
        <taxon>Bacteria</taxon>
        <taxon>Pseudomonadati</taxon>
        <taxon>Bacteroidota</taxon>
        <taxon>Cytophagia</taxon>
        <taxon>Cytophagales</taxon>
        <taxon>Hymenobacteraceae</taxon>
        <taxon>Pontibacter</taxon>
    </lineage>
</organism>
<comment type="caution">
    <text evidence="1">The sequence shown here is derived from an EMBL/GenBank/DDBJ whole genome shotgun (WGS) entry which is preliminary data.</text>
</comment>
<proteinExistence type="predicted"/>
<gene>
    <name evidence="1" type="ORF">ACFSKU_07005</name>
</gene>
<evidence type="ECO:0000313" key="2">
    <source>
        <dbReference type="Proteomes" id="UP001597369"/>
    </source>
</evidence>
<dbReference type="Proteomes" id="UP001597369">
    <property type="component" value="Unassembled WGS sequence"/>
</dbReference>